<dbReference type="EMBL" id="LAZR01066038">
    <property type="protein sequence ID" value="KKK54353.1"/>
    <property type="molecule type" value="Genomic_DNA"/>
</dbReference>
<accession>A0A0F8WCT7</accession>
<proteinExistence type="predicted"/>
<gene>
    <name evidence="1" type="ORF">LCGC14_3085610</name>
</gene>
<protein>
    <submittedName>
        <fullName evidence="1">Uncharacterized protein</fullName>
    </submittedName>
</protein>
<dbReference type="AlphaFoldDB" id="A0A0F8WCT7"/>
<feature type="non-terminal residue" evidence="1">
    <location>
        <position position="229"/>
    </location>
</feature>
<sequence>MKRPIITLEDGTEVLDTTGDVDAFEYGGGVLFRAPDRRGIFWSFWSGRDLGEKNYRVFTAPIPLDVIEYFDPDPNDLSKVSEINIRDIRKMGRSKNPIERLQVVMAIRDCDGASRVDPAHEPEIVSLYELSARWGAVFGLETDKVSMIELEDFIIRETVHKDYECGCVDGTYLGRHTEYKHALCAIADFMKHYGLERSNVFHEHEQGQLELVVWELETFVDKIPKRRAK</sequence>
<organism evidence="1">
    <name type="scientific">marine sediment metagenome</name>
    <dbReference type="NCBI Taxonomy" id="412755"/>
    <lineage>
        <taxon>unclassified sequences</taxon>
        <taxon>metagenomes</taxon>
        <taxon>ecological metagenomes</taxon>
    </lineage>
</organism>
<evidence type="ECO:0000313" key="1">
    <source>
        <dbReference type="EMBL" id="KKK54353.1"/>
    </source>
</evidence>
<name>A0A0F8WCT7_9ZZZZ</name>
<comment type="caution">
    <text evidence="1">The sequence shown here is derived from an EMBL/GenBank/DDBJ whole genome shotgun (WGS) entry which is preliminary data.</text>
</comment>
<reference evidence="1" key="1">
    <citation type="journal article" date="2015" name="Nature">
        <title>Complex archaea that bridge the gap between prokaryotes and eukaryotes.</title>
        <authorList>
            <person name="Spang A."/>
            <person name="Saw J.H."/>
            <person name="Jorgensen S.L."/>
            <person name="Zaremba-Niedzwiedzka K."/>
            <person name="Martijn J."/>
            <person name="Lind A.E."/>
            <person name="van Eijk R."/>
            <person name="Schleper C."/>
            <person name="Guy L."/>
            <person name="Ettema T.J."/>
        </authorList>
    </citation>
    <scope>NUCLEOTIDE SEQUENCE</scope>
</reference>